<comment type="similarity">
    <text evidence="3 14">Belongs to the glycosyl hydrolase 13 family.</text>
</comment>
<evidence type="ECO:0000256" key="5">
    <source>
        <dbReference type="ARBA" id="ARBA00015938"/>
    </source>
</evidence>
<dbReference type="PIRSF" id="PIRSF006337">
    <property type="entry name" value="Trehalose_TreZ"/>
    <property type="match status" value="1"/>
</dbReference>
<dbReference type="NCBIfam" id="TIGR02402">
    <property type="entry name" value="trehalose_TreZ"/>
    <property type="match status" value="1"/>
</dbReference>
<name>A0ABP8BF16_9SPHI</name>
<proteinExistence type="inferred from homology"/>
<dbReference type="InterPro" id="IPR012768">
    <property type="entry name" value="Trehalose_TreZ"/>
</dbReference>
<accession>A0ABP8BF16</accession>
<dbReference type="Gene3D" id="3.20.20.80">
    <property type="entry name" value="Glycosidases"/>
    <property type="match status" value="1"/>
</dbReference>
<evidence type="ECO:0000256" key="10">
    <source>
        <dbReference type="ARBA" id="ARBA00032057"/>
    </source>
</evidence>
<dbReference type="InterPro" id="IPR013783">
    <property type="entry name" value="Ig-like_fold"/>
</dbReference>
<dbReference type="EMBL" id="BAABBY010000006">
    <property type="protein sequence ID" value="GAA4205363.1"/>
    <property type="molecule type" value="Genomic_DNA"/>
</dbReference>
<evidence type="ECO:0000256" key="4">
    <source>
        <dbReference type="ARBA" id="ARBA00012268"/>
    </source>
</evidence>
<evidence type="ECO:0000256" key="3">
    <source>
        <dbReference type="ARBA" id="ARBA00008061"/>
    </source>
</evidence>
<evidence type="ECO:0000259" key="15">
    <source>
        <dbReference type="SMART" id="SM00642"/>
    </source>
</evidence>
<gene>
    <name evidence="16" type="primary">treZ</name>
    <name evidence="16" type="ORF">GCM10022289_24650</name>
</gene>
<evidence type="ECO:0000256" key="14">
    <source>
        <dbReference type="PIRNR" id="PIRNR006337"/>
    </source>
</evidence>
<dbReference type="EC" id="3.2.1.141" evidence="4 13"/>
<dbReference type="InterPro" id="IPR014756">
    <property type="entry name" value="Ig_E-set"/>
</dbReference>
<reference evidence="17" key="1">
    <citation type="journal article" date="2019" name="Int. J. Syst. Evol. Microbiol.">
        <title>The Global Catalogue of Microorganisms (GCM) 10K type strain sequencing project: providing services to taxonomists for standard genome sequencing and annotation.</title>
        <authorList>
            <consortium name="The Broad Institute Genomics Platform"/>
            <consortium name="The Broad Institute Genome Sequencing Center for Infectious Disease"/>
            <person name="Wu L."/>
            <person name="Ma J."/>
        </authorList>
    </citation>
    <scope>NUCLEOTIDE SEQUENCE [LARGE SCALE GENOMIC DNA]</scope>
    <source>
        <strain evidence="17">JCM 17626</strain>
    </source>
</reference>
<dbReference type="PANTHER" id="PTHR43651">
    <property type="entry name" value="1,4-ALPHA-GLUCAN-BRANCHING ENZYME"/>
    <property type="match status" value="1"/>
</dbReference>
<evidence type="ECO:0000256" key="6">
    <source>
        <dbReference type="ARBA" id="ARBA00022490"/>
    </source>
</evidence>
<evidence type="ECO:0000256" key="8">
    <source>
        <dbReference type="ARBA" id="ARBA00023277"/>
    </source>
</evidence>
<evidence type="ECO:0000256" key="12">
    <source>
        <dbReference type="ARBA" id="ARBA00034013"/>
    </source>
</evidence>
<feature type="domain" description="Glycosyl hydrolase family 13 catalytic" evidence="15">
    <location>
        <begin position="110"/>
        <end position="476"/>
    </location>
</feature>
<dbReference type="Pfam" id="PF00128">
    <property type="entry name" value="Alpha-amylase"/>
    <property type="match status" value="2"/>
</dbReference>
<evidence type="ECO:0000256" key="2">
    <source>
        <dbReference type="ARBA" id="ARBA00005199"/>
    </source>
</evidence>
<dbReference type="SUPFAM" id="SSF81296">
    <property type="entry name" value="E set domains"/>
    <property type="match status" value="1"/>
</dbReference>
<dbReference type="InterPro" id="IPR006047">
    <property type="entry name" value="GH13_cat_dom"/>
</dbReference>
<dbReference type="CDD" id="cd11325">
    <property type="entry name" value="AmyAc_GTHase"/>
    <property type="match status" value="1"/>
</dbReference>
<keyword evidence="7 14" id="KW-0378">Hydrolase</keyword>
<dbReference type="InterPro" id="IPR044901">
    <property type="entry name" value="Trehalose_TreZ_E-set_sf"/>
</dbReference>
<dbReference type="SUPFAM" id="SSF51011">
    <property type="entry name" value="Glycosyl hydrolase domain"/>
    <property type="match status" value="1"/>
</dbReference>
<dbReference type="Gene3D" id="1.10.10.760">
    <property type="entry name" value="E-set domains of sugar-utilizing enzymes"/>
    <property type="match status" value="1"/>
</dbReference>
<keyword evidence="17" id="KW-1185">Reference proteome</keyword>
<keyword evidence="8" id="KW-0119">Carbohydrate metabolism</keyword>
<evidence type="ECO:0000256" key="11">
    <source>
        <dbReference type="ARBA" id="ARBA00033284"/>
    </source>
</evidence>
<comment type="caution">
    <text evidence="16">The sequence shown here is derived from an EMBL/GenBank/DDBJ whole genome shotgun (WGS) entry which is preliminary data.</text>
</comment>
<evidence type="ECO:0000256" key="13">
    <source>
        <dbReference type="NCBIfam" id="TIGR02402"/>
    </source>
</evidence>
<dbReference type="SUPFAM" id="SSF51445">
    <property type="entry name" value="(Trans)glycosidases"/>
    <property type="match status" value="1"/>
</dbReference>
<evidence type="ECO:0000256" key="1">
    <source>
        <dbReference type="ARBA" id="ARBA00004496"/>
    </source>
</evidence>
<evidence type="ECO:0000256" key="9">
    <source>
        <dbReference type="ARBA" id="ARBA00023295"/>
    </source>
</evidence>
<dbReference type="PANTHER" id="PTHR43651:SF11">
    <property type="entry name" value="MALTO-OLIGOSYLTREHALOSE TREHALOHYDROLASE"/>
    <property type="match status" value="1"/>
</dbReference>
<evidence type="ECO:0000256" key="7">
    <source>
        <dbReference type="ARBA" id="ARBA00022801"/>
    </source>
</evidence>
<dbReference type="RefSeq" id="WP_344851761.1">
    <property type="nucleotide sequence ID" value="NZ_BAABBY010000006.1"/>
</dbReference>
<dbReference type="Proteomes" id="UP001501772">
    <property type="component" value="Unassembled WGS sequence"/>
</dbReference>
<keyword evidence="6" id="KW-0963">Cytoplasm</keyword>
<comment type="catalytic activity">
    <reaction evidence="12 14">
        <text>hydrolysis of (1-&gt;4)-alpha-D-glucosidic linkage in 4-alpha-D-[(1-&gt;4)-alpha-D-glucanosyl]n trehalose to yield trehalose and (1-&gt;4)-alpha-D-glucan.</text>
        <dbReference type="EC" id="3.2.1.141"/>
    </reaction>
</comment>
<comment type="pathway">
    <text evidence="2 14">Glycan biosynthesis; trehalose biosynthesis.</text>
</comment>
<sequence length="628" mass="71770">MTQTDTSRRTIGLNFLEDGSAEIRLWAPYTSKVFLVTKNIVSPIQMEQEEFGYWFIQTDEIKPGDEYGFEIWNEKKKEKYTSNPSKLRRADPAALFFKNGIGEFSTAYNTNSFKWTDQNWKGLAQKEYIIYELHTGTFTTEGDFKAIETKLDYLLDLGITAIEIMPVAQFPGERNWGYDGVFPFAVQNSYGGPEALQHLVNACHNNGLAVILDVVYNHMGPEGNFFNDFGPYFTDKYHTPWGSAINFDDADADPVRHYFIENALMWFRDFHIDALRLDAVHAIKDLGAKHILAEIKKYTDQLSSSTGKSHQLFVELDLNDNRYINPLNKGGYGMDGQWVDEFHHALRVTAGQEKNGYYADFNGIEHLAKSYETAYVYDGQYSPHRRKTFGAEAKENGGEQFIVFSQNHDQVGNRMLGERTSTLLSFEMVKLLAGAVFCSPYLPLIFMGEEYGEENPFQFFISHTDKQLVEAVRKGRKAEFAAFHHSEDTPDPQSEATFNRSKLNWDSLNEHKHKLLLDYYKTLIQLRKSNTALNHLNRNQVKAKAITDQNCLILNRWHDKQKITCLLNFSGQQQQLSIPGLSNLEILLNSDSVQWGGANKEIPSVSDQGHITINPETILIFTSDNHNV</sequence>
<dbReference type="Gene3D" id="2.60.40.10">
    <property type="entry name" value="Immunoglobulins"/>
    <property type="match status" value="1"/>
</dbReference>
<dbReference type="InterPro" id="IPR017853">
    <property type="entry name" value="GH"/>
</dbReference>
<evidence type="ECO:0000313" key="16">
    <source>
        <dbReference type="EMBL" id="GAA4205363.1"/>
    </source>
</evidence>
<evidence type="ECO:0000313" key="17">
    <source>
        <dbReference type="Proteomes" id="UP001501772"/>
    </source>
</evidence>
<keyword evidence="9 14" id="KW-0326">Glycosidase</keyword>
<organism evidence="16 17">
    <name type="scientific">Pedobacter jeongneungensis</name>
    <dbReference type="NCBI Taxonomy" id="947309"/>
    <lineage>
        <taxon>Bacteria</taxon>
        <taxon>Pseudomonadati</taxon>
        <taxon>Bacteroidota</taxon>
        <taxon>Sphingobacteriia</taxon>
        <taxon>Sphingobacteriales</taxon>
        <taxon>Sphingobacteriaceae</taxon>
        <taxon>Pedobacter</taxon>
    </lineage>
</organism>
<protein>
    <recommendedName>
        <fullName evidence="5 13">Malto-oligosyltrehalose trehalohydrolase</fullName>
        <shortName evidence="14">MTHase</shortName>
        <ecNumber evidence="4 13">3.2.1.141</ecNumber>
    </recommendedName>
    <alternativeName>
        <fullName evidence="11 14">4-alpha-D-((1-&gt;4)-alpha-D-glucano)trehalose trehalohydrolase</fullName>
    </alternativeName>
    <alternativeName>
        <fullName evidence="10 14">Maltooligosyl trehalose trehalohydrolase</fullName>
    </alternativeName>
</protein>
<dbReference type="SMART" id="SM00642">
    <property type="entry name" value="Aamy"/>
    <property type="match status" value="1"/>
</dbReference>
<comment type="subcellular location">
    <subcellularLocation>
        <location evidence="1">Cytoplasm</location>
    </subcellularLocation>
</comment>